<dbReference type="Proteomes" id="UP001229244">
    <property type="component" value="Unassembled WGS sequence"/>
</dbReference>
<keyword evidence="3" id="KW-1185">Reference proteome</keyword>
<protein>
    <submittedName>
        <fullName evidence="2">Uncharacterized protein</fullName>
    </submittedName>
</protein>
<proteinExistence type="predicted"/>
<reference evidence="2" key="1">
    <citation type="submission" date="2023-07" db="EMBL/GenBank/DDBJ databases">
        <title>Genomic Encyclopedia of Type Strains, Phase IV (KMG-IV): sequencing the most valuable type-strain genomes for metagenomic binning, comparative biology and taxonomic classification.</title>
        <authorList>
            <person name="Goeker M."/>
        </authorList>
    </citation>
    <scope>NUCLEOTIDE SEQUENCE</scope>
    <source>
        <strain evidence="2">DSM 21202</strain>
    </source>
</reference>
<evidence type="ECO:0000313" key="2">
    <source>
        <dbReference type="EMBL" id="MDQ0317754.1"/>
    </source>
</evidence>
<gene>
    <name evidence="2" type="ORF">J2S73_004241</name>
</gene>
<dbReference type="RefSeq" id="WP_306887680.1">
    <property type="nucleotide sequence ID" value="NZ_JAUSUL010000008.1"/>
</dbReference>
<sequence>MEYPPGIVPRQAPREKLDPEVTPYPRKSMLVRIAPNRDDMEPNLHSPDAKWIRIEGISIREFRKVKSVADRYLLIRDKIPAGWHPIGFERKGGAR</sequence>
<accession>A0AAE3VS41</accession>
<dbReference type="AlphaFoldDB" id="A0AAE3VS41"/>
<name>A0AAE3VS41_9HYPH</name>
<dbReference type="EMBL" id="JAUSUL010000008">
    <property type="protein sequence ID" value="MDQ0317754.1"/>
    <property type="molecule type" value="Genomic_DNA"/>
</dbReference>
<comment type="caution">
    <text evidence="2">The sequence shown here is derived from an EMBL/GenBank/DDBJ whole genome shotgun (WGS) entry which is preliminary data.</text>
</comment>
<feature type="region of interest" description="Disordered" evidence="1">
    <location>
        <begin position="1"/>
        <end position="21"/>
    </location>
</feature>
<organism evidence="2 3">
    <name type="scientific">Amorphus orientalis</name>
    <dbReference type="NCBI Taxonomy" id="649198"/>
    <lineage>
        <taxon>Bacteria</taxon>
        <taxon>Pseudomonadati</taxon>
        <taxon>Pseudomonadota</taxon>
        <taxon>Alphaproteobacteria</taxon>
        <taxon>Hyphomicrobiales</taxon>
        <taxon>Amorphaceae</taxon>
        <taxon>Amorphus</taxon>
    </lineage>
</organism>
<evidence type="ECO:0000256" key="1">
    <source>
        <dbReference type="SAM" id="MobiDB-lite"/>
    </source>
</evidence>
<evidence type="ECO:0000313" key="3">
    <source>
        <dbReference type="Proteomes" id="UP001229244"/>
    </source>
</evidence>